<keyword evidence="11 16" id="KW-0560">Oxidoreductase</keyword>
<evidence type="ECO:0000256" key="3">
    <source>
        <dbReference type="ARBA" id="ARBA00011700"/>
    </source>
</evidence>
<evidence type="ECO:0000259" key="20">
    <source>
        <dbReference type="PROSITE" id="PS50999"/>
    </source>
</evidence>
<dbReference type="PROSITE" id="PS50999">
    <property type="entry name" value="COX2_TM"/>
    <property type="match status" value="1"/>
</dbReference>
<comment type="subcellular location">
    <subcellularLocation>
        <location evidence="1">Cell membrane</location>
        <topology evidence="1">Multi-pass membrane protein</topology>
    </subcellularLocation>
</comment>
<gene>
    <name evidence="21" type="primary">cyoA</name>
    <name evidence="21" type="ORF">ERHA53_10310</name>
</gene>
<keyword evidence="7 18" id="KW-0812">Transmembrane</keyword>
<dbReference type="PIRSF" id="PIRSF000292">
    <property type="entry name" value="Ubi_od_II"/>
    <property type="match status" value="1"/>
</dbReference>
<keyword evidence="22" id="KW-1185">Reference proteome</keyword>
<dbReference type="PROSITE" id="PS50857">
    <property type="entry name" value="COX2_CUA"/>
    <property type="match status" value="1"/>
</dbReference>
<dbReference type="Pfam" id="PF00116">
    <property type="entry name" value="COX2"/>
    <property type="match status" value="1"/>
</dbReference>
<keyword evidence="13" id="KW-0564">Palmitate</keyword>
<comment type="function">
    <text evidence="15">Cytochrome bo(3) ubiquinol terminal oxidase is the component of the aerobic respiratory chain of E.coli that predominates when cells are grown at high aeration. Has proton pump activity across the membrane in addition to electron transfer, pumping 2 protons/electron.</text>
</comment>
<feature type="transmembrane region" description="Helical" evidence="18">
    <location>
        <begin position="88"/>
        <end position="108"/>
    </location>
</feature>
<dbReference type="PROSITE" id="PS51257">
    <property type="entry name" value="PROKAR_LIPOPROTEIN"/>
    <property type="match status" value="1"/>
</dbReference>
<evidence type="ECO:0000256" key="10">
    <source>
        <dbReference type="ARBA" id="ARBA00022989"/>
    </source>
</evidence>
<feature type="domain" description="Cytochrome oxidase subunit II copper A binding" evidence="19">
    <location>
        <begin position="124"/>
        <end position="237"/>
    </location>
</feature>
<evidence type="ECO:0000313" key="22">
    <source>
        <dbReference type="Proteomes" id="UP000677515"/>
    </source>
</evidence>
<dbReference type="InterPro" id="IPR011759">
    <property type="entry name" value="Cyt_c_oxidase_su2_TM_dom"/>
</dbReference>
<dbReference type="InterPro" id="IPR010514">
    <property type="entry name" value="COX_ARM"/>
</dbReference>
<name>A0ABM7MWV9_ERWRD</name>
<evidence type="ECO:0000256" key="15">
    <source>
        <dbReference type="ARBA" id="ARBA00025694"/>
    </source>
</evidence>
<dbReference type="SUPFAM" id="SSF81464">
    <property type="entry name" value="Cytochrome c oxidase subunit II-like, transmembrane region"/>
    <property type="match status" value="1"/>
</dbReference>
<dbReference type="Gene3D" id="2.60.40.420">
    <property type="entry name" value="Cupredoxins - blue copper proteins"/>
    <property type="match status" value="1"/>
</dbReference>
<evidence type="ECO:0000313" key="21">
    <source>
        <dbReference type="EMBL" id="BCQ33688.1"/>
    </source>
</evidence>
<keyword evidence="6 16" id="KW-0679">Respiratory chain</keyword>
<dbReference type="PANTHER" id="PTHR22888">
    <property type="entry name" value="CYTOCHROME C OXIDASE, SUBUNIT II"/>
    <property type="match status" value="1"/>
</dbReference>
<evidence type="ECO:0000259" key="19">
    <source>
        <dbReference type="PROSITE" id="PS50857"/>
    </source>
</evidence>
<feature type="domain" description="Cytochrome oxidase subunit II transmembrane region profile" evidence="20">
    <location>
        <begin position="21"/>
        <end position="118"/>
    </location>
</feature>
<keyword evidence="9 16" id="KW-0249">Electron transport</keyword>
<evidence type="ECO:0000256" key="13">
    <source>
        <dbReference type="ARBA" id="ARBA00023139"/>
    </source>
</evidence>
<keyword evidence="8" id="KW-0732">Signal</keyword>
<dbReference type="CDD" id="cd04212">
    <property type="entry name" value="CuRO_UO_II"/>
    <property type="match status" value="1"/>
</dbReference>
<dbReference type="GeneID" id="99865320"/>
<reference evidence="21 22" key="1">
    <citation type="submission" date="2021-01" db="EMBL/GenBank/DDBJ databases">
        <title>Complete genome sequence of Erwinia rhapontici MAFF 311153.</title>
        <authorList>
            <person name="Morohoshi T."/>
            <person name="Someya N."/>
        </authorList>
    </citation>
    <scope>NUCLEOTIDE SEQUENCE [LARGE SCALE GENOMIC DNA]</scope>
    <source>
        <strain evidence="21 22">MAFF 311153</strain>
    </source>
</reference>
<dbReference type="InterPro" id="IPR008972">
    <property type="entry name" value="Cupredoxin"/>
</dbReference>
<dbReference type="SUPFAM" id="SSF49503">
    <property type="entry name" value="Cupredoxins"/>
    <property type="match status" value="1"/>
</dbReference>
<dbReference type="RefSeq" id="WP_133846314.1">
    <property type="nucleotide sequence ID" value="NZ_AP024329.1"/>
</dbReference>
<keyword evidence="10 18" id="KW-1133">Transmembrane helix</keyword>
<evidence type="ECO:0000256" key="4">
    <source>
        <dbReference type="ARBA" id="ARBA00022448"/>
    </source>
</evidence>
<evidence type="ECO:0000256" key="8">
    <source>
        <dbReference type="ARBA" id="ARBA00022729"/>
    </source>
</evidence>
<organism evidence="21 22">
    <name type="scientific">Erwinia rhapontici</name>
    <name type="common">Pectobacterium rhapontici</name>
    <dbReference type="NCBI Taxonomy" id="55212"/>
    <lineage>
        <taxon>Bacteria</taxon>
        <taxon>Pseudomonadati</taxon>
        <taxon>Pseudomonadota</taxon>
        <taxon>Gammaproteobacteria</taxon>
        <taxon>Enterobacterales</taxon>
        <taxon>Erwiniaceae</taxon>
        <taxon>Erwinia</taxon>
    </lineage>
</organism>
<dbReference type="PANTHER" id="PTHR22888:SF18">
    <property type="entry name" value="CYTOCHROME BO(3) UBIQUINOL OXIDASE SUBUNIT 2"/>
    <property type="match status" value="1"/>
</dbReference>
<evidence type="ECO:0000256" key="2">
    <source>
        <dbReference type="ARBA" id="ARBA00007866"/>
    </source>
</evidence>
<dbReference type="InterPro" id="IPR006333">
    <property type="entry name" value="Cyt_o_ubiquinol_oxidase_su2"/>
</dbReference>
<accession>A0ABM7MWV9</accession>
<dbReference type="EMBL" id="AP024329">
    <property type="protein sequence ID" value="BCQ33688.1"/>
    <property type="molecule type" value="Genomic_DNA"/>
</dbReference>
<dbReference type="InterPro" id="IPR036257">
    <property type="entry name" value="Cyt_c_oxidase_su2_TM_sf"/>
</dbReference>
<keyword evidence="12 16" id="KW-0472">Membrane</keyword>
<evidence type="ECO:0000256" key="5">
    <source>
        <dbReference type="ARBA" id="ARBA00022475"/>
    </source>
</evidence>
<sequence length="312" mass="34191">MRLRKYNKSLGILSLIASMILLSGCDSALLNPKGQIAMEQRSLILTAFGLMMIVVIPAVLMAVVFAWKYRASNTNAKYSPNWSHSNKVEAVVWTVPILIIVFLGILTWKSTHALEPSKPLASDAKPVVIEVVSLDWKWMFIYPEQGIATVNQIAFPANRPVSFKITSNTVMNSFFIPTLGSQIYAMAGMQTRLNLIANEAGTFDGISSNFSGRGFSGMKFKAIATPDEASFEQWVAKAKQSPDTLMTMDDFNKLAAPSENHPVEFFSSVKPGLFKDIIGQFKMNHGGSMDMSHGEGHEGMDMSNAAHAGAEE</sequence>
<evidence type="ECO:0000256" key="16">
    <source>
        <dbReference type="PIRNR" id="PIRNR000292"/>
    </source>
</evidence>
<evidence type="ECO:0000256" key="1">
    <source>
        <dbReference type="ARBA" id="ARBA00004651"/>
    </source>
</evidence>
<comment type="similarity">
    <text evidence="2 16">Belongs to the cytochrome c oxidase subunit 2 family.</text>
</comment>
<evidence type="ECO:0000256" key="18">
    <source>
        <dbReference type="SAM" id="Phobius"/>
    </source>
</evidence>
<evidence type="ECO:0000256" key="12">
    <source>
        <dbReference type="ARBA" id="ARBA00023136"/>
    </source>
</evidence>
<protein>
    <recommendedName>
        <fullName evidence="16">Ubiquinol oxidase subunit 2</fullName>
    </recommendedName>
</protein>
<feature type="transmembrane region" description="Helical" evidence="18">
    <location>
        <begin position="43"/>
        <end position="67"/>
    </location>
</feature>
<keyword evidence="5 16" id="KW-1003">Cell membrane</keyword>
<evidence type="ECO:0000256" key="6">
    <source>
        <dbReference type="ARBA" id="ARBA00022660"/>
    </source>
</evidence>
<evidence type="ECO:0000256" key="17">
    <source>
        <dbReference type="SAM" id="MobiDB-lite"/>
    </source>
</evidence>
<dbReference type="InterPro" id="IPR034227">
    <property type="entry name" value="CuRO_UO_II"/>
</dbReference>
<dbReference type="InterPro" id="IPR045187">
    <property type="entry name" value="CcO_II"/>
</dbReference>
<evidence type="ECO:0000256" key="7">
    <source>
        <dbReference type="ARBA" id="ARBA00022692"/>
    </source>
</evidence>
<keyword evidence="14" id="KW-0449">Lipoprotein</keyword>
<dbReference type="NCBIfam" id="NF007816">
    <property type="entry name" value="PRK10525.1"/>
    <property type="match status" value="1"/>
</dbReference>
<keyword evidence="4 16" id="KW-0813">Transport</keyword>
<comment type="subunit">
    <text evidence="3">Heterooctamer of two A chains, two B chains, two C chains and two D chains.</text>
</comment>
<evidence type="ECO:0000256" key="14">
    <source>
        <dbReference type="ARBA" id="ARBA00023288"/>
    </source>
</evidence>
<dbReference type="Gene3D" id="1.10.287.90">
    <property type="match status" value="1"/>
</dbReference>
<dbReference type="InterPro" id="IPR002429">
    <property type="entry name" value="CcO_II-like_C"/>
</dbReference>
<dbReference type="Proteomes" id="UP000677515">
    <property type="component" value="Chromosome"/>
</dbReference>
<feature type="region of interest" description="Disordered" evidence="17">
    <location>
        <begin position="290"/>
        <end position="312"/>
    </location>
</feature>
<dbReference type="NCBIfam" id="TIGR01433">
    <property type="entry name" value="CyoA"/>
    <property type="match status" value="1"/>
</dbReference>
<evidence type="ECO:0000256" key="9">
    <source>
        <dbReference type="ARBA" id="ARBA00022982"/>
    </source>
</evidence>
<dbReference type="Pfam" id="PF06481">
    <property type="entry name" value="COX_ARM"/>
    <property type="match status" value="1"/>
</dbReference>
<evidence type="ECO:0000256" key="11">
    <source>
        <dbReference type="ARBA" id="ARBA00023002"/>
    </source>
</evidence>
<proteinExistence type="inferred from homology"/>